<evidence type="ECO:0000313" key="4">
    <source>
        <dbReference type="Proteomes" id="UP000265341"/>
    </source>
</evidence>
<gene>
    <name evidence="3" type="primary">mepM_1</name>
    <name evidence="3" type="ORF">Mrose_00098</name>
</gene>
<keyword evidence="1" id="KW-0472">Membrane</keyword>
<keyword evidence="4" id="KW-1185">Reference proteome</keyword>
<dbReference type="InterPro" id="IPR050570">
    <property type="entry name" value="Cell_wall_metabolism_enzyme"/>
</dbReference>
<dbReference type="Proteomes" id="UP000265341">
    <property type="component" value="Unassembled WGS sequence"/>
</dbReference>
<accession>A0A399F1D7</accession>
<dbReference type="RefSeq" id="WP_119275469.1">
    <property type="nucleotide sequence ID" value="NZ_QWLA01000001.1"/>
</dbReference>
<feature type="transmembrane region" description="Helical" evidence="1">
    <location>
        <begin position="70"/>
        <end position="94"/>
    </location>
</feature>
<sequence length="317" mass="35569">MQSSPWLEKVFYLALLYFFLLEFLVPGLQSVWATKLGLSLATGFMLLCLLTWLLQWLGRVRQHPRAAISLALSLISPPILATGLLQLIGGFVALARYRFHPPNADTYKQKVSYILPFKGVWWVANGGPDASTSHSWDLIGQRYAYDFTIADDGGKSYRHDGRRVEDYHAFGAAVLAPADGIVVAVQNRHRDCPWPGIIDPLAWSILGNYVVIRHADNEYSLLAHLRRGSLRVRPGERVLQGQVVGECGNSGHSTEPHLHFQVQDHPNFFLAASLPGRYNRWCRVKGGHCPQMEEGFPVRGEHVANFESAPDHLHFAR</sequence>
<dbReference type="EC" id="3.4.24.-" evidence="3"/>
<dbReference type="Pfam" id="PF01551">
    <property type="entry name" value="Peptidase_M23"/>
    <property type="match status" value="1"/>
</dbReference>
<feature type="domain" description="M23ase beta-sheet core" evidence="2">
    <location>
        <begin position="171"/>
        <end position="264"/>
    </location>
</feature>
<feature type="transmembrane region" description="Helical" evidence="1">
    <location>
        <begin position="12"/>
        <end position="32"/>
    </location>
</feature>
<keyword evidence="1" id="KW-0812">Transmembrane</keyword>
<dbReference type="Gene3D" id="2.70.70.10">
    <property type="entry name" value="Glucose Permease (Domain IIA)"/>
    <property type="match status" value="1"/>
</dbReference>
<organism evidence="3 4">
    <name type="scientific">Calidithermus roseus</name>
    <dbReference type="NCBI Taxonomy" id="1644118"/>
    <lineage>
        <taxon>Bacteria</taxon>
        <taxon>Thermotogati</taxon>
        <taxon>Deinococcota</taxon>
        <taxon>Deinococci</taxon>
        <taxon>Thermales</taxon>
        <taxon>Thermaceae</taxon>
        <taxon>Calidithermus</taxon>
    </lineage>
</organism>
<evidence type="ECO:0000313" key="3">
    <source>
        <dbReference type="EMBL" id="RIH89873.1"/>
    </source>
</evidence>
<dbReference type="PANTHER" id="PTHR21666:SF270">
    <property type="entry name" value="MUREIN HYDROLASE ACTIVATOR ENVC"/>
    <property type="match status" value="1"/>
</dbReference>
<dbReference type="CDD" id="cd12797">
    <property type="entry name" value="M23_peptidase"/>
    <property type="match status" value="1"/>
</dbReference>
<dbReference type="InterPro" id="IPR016047">
    <property type="entry name" value="M23ase_b-sheet_dom"/>
</dbReference>
<evidence type="ECO:0000259" key="2">
    <source>
        <dbReference type="Pfam" id="PF01551"/>
    </source>
</evidence>
<proteinExistence type="predicted"/>
<comment type="caution">
    <text evidence="3">The sequence shown here is derived from an EMBL/GenBank/DDBJ whole genome shotgun (WGS) entry which is preliminary data.</text>
</comment>
<dbReference type="AlphaFoldDB" id="A0A399F1D7"/>
<dbReference type="InterPro" id="IPR011055">
    <property type="entry name" value="Dup_hybrid_motif"/>
</dbReference>
<name>A0A399F1D7_9DEIN</name>
<dbReference type="EMBL" id="QWLA01000001">
    <property type="protein sequence ID" value="RIH89873.1"/>
    <property type="molecule type" value="Genomic_DNA"/>
</dbReference>
<evidence type="ECO:0000256" key="1">
    <source>
        <dbReference type="SAM" id="Phobius"/>
    </source>
</evidence>
<dbReference type="PANTHER" id="PTHR21666">
    <property type="entry name" value="PEPTIDASE-RELATED"/>
    <property type="match status" value="1"/>
</dbReference>
<reference evidence="3 4" key="1">
    <citation type="submission" date="2018-08" db="EMBL/GenBank/DDBJ databases">
        <title>Meiothermus roseus NBRC 110900 genome sequencing project.</title>
        <authorList>
            <person name="Da Costa M.S."/>
            <person name="Albuquerque L."/>
            <person name="Raposo P."/>
            <person name="Froufe H.J.C."/>
            <person name="Barroso C.S."/>
            <person name="Egas C."/>
        </authorList>
    </citation>
    <scope>NUCLEOTIDE SEQUENCE [LARGE SCALE GENOMIC DNA]</scope>
    <source>
        <strain evidence="3 4">NBRC 110900</strain>
    </source>
</reference>
<protein>
    <submittedName>
        <fullName evidence="3">Murein DD-endopeptidase MepM</fullName>
        <ecNumber evidence="3">3.4.24.-</ecNumber>
    </submittedName>
</protein>
<keyword evidence="3" id="KW-0378">Hydrolase</keyword>
<dbReference type="GO" id="GO:0004222">
    <property type="term" value="F:metalloendopeptidase activity"/>
    <property type="evidence" value="ECO:0007669"/>
    <property type="project" value="TreeGrafter"/>
</dbReference>
<dbReference type="SUPFAM" id="SSF51261">
    <property type="entry name" value="Duplicated hybrid motif"/>
    <property type="match status" value="1"/>
</dbReference>
<feature type="transmembrane region" description="Helical" evidence="1">
    <location>
        <begin position="38"/>
        <end position="58"/>
    </location>
</feature>
<keyword evidence="1" id="KW-1133">Transmembrane helix</keyword>